<name>A0A0F9B6M7_9ZZZZ</name>
<reference evidence="1" key="1">
    <citation type="journal article" date="2015" name="Nature">
        <title>Complex archaea that bridge the gap between prokaryotes and eukaryotes.</title>
        <authorList>
            <person name="Spang A."/>
            <person name="Saw J.H."/>
            <person name="Jorgensen S.L."/>
            <person name="Zaremba-Niedzwiedzka K."/>
            <person name="Martijn J."/>
            <person name="Lind A.E."/>
            <person name="van Eijk R."/>
            <person name="Schleper C."/>
            <person name="Guy L."/>
            <person name="Ettema T.J."/>
        </authorList>
    </citation>
    <scope>NUCLEOTIDE SEQUENCE</scope>
</reference>
<dbReference type="AlphaFoldDB" id="A0A0F9B6M7"/>
<organism evidence="1">
    <name type="scientific">marine sediment metagenome</name>
    <dbReference type="NCBI Taxonomy" id="412755"/>
    <lineage>
        <taxon>unclassified sequences</taxon>
        <taxon>metagenomes</taxon>
        <taxon>ecological metagenomes</taxon>
    </lineage>
</organism>
<gene>
    <name evidence="1" type="ORF">LCGC14_2764370</name>
</gene>
<sequence>MEIKKFKANYTRIGLISVVISKCTVCEQEKKVISIDSSEGEYGAGCICKDCALKAFEEN</sequence>
<dbReference type="EMBL" id="LAZR01050896">
    <property type="protein sequence ID" value="KKK86324.1"/>
    <property type="molecule type" value="Genomic_DNA"/>
</dbReference>
<accession>A0A0F9B6M7</accession>
<comment type="caution">
    <text evidence="1">The sequence shown here is derived from an EMBL/GenBank/DDBJ whole genome shotgun (WGS) entry which is preliminary data.</text>
</comment>
<evidence type="ECO:0000313" key="1">
    <source>
        <dbReference type="EMBL" id="KKK86324.1"/>
    </source>
</evidence>
<proteinExistence type="predicted"/>
<protein>
    <recommendedName>
        <fullName evidence="2">ClpX-type ZB domain-containing protein</fullName>
    </recommendedName>
</protein>
<evidence type="ECO:0008006" key="2">
    <source>
        <dbReference type="Google" id="ProtNLM"/>
    </source>
</evidence>